<reference evidence="1" key="1">
    <citation type="submission" date="2020-07" db="EMBL/GenBank/DDBJ databases">
        <title>Clarias magur genome sequencing, assembly and annotation.</title>
        <authorList>
            <person name="Kushwaha B."/>
            <person name="Kumar R."/>
            <person name="Das P."/>
            <person name="Joshi C.G."/>
            <person name="Kumar D."/>
            <person name="Nagpure N.S."/>
            <person name="Pandey M."/>
            <person name="Agarwal S."/>
            <person name="Srivastava S."/>
            <person name="Singh M."/>
            <person name="Sahoo L."/>
            <person name="Jayasankar P."/>
            <person name="Meher P.K."/>
            <person name="Koringa P.G."/>
            <person name="Iquebal M.A."/>
            <person name="Das S.P."/>
            <person name="Bit A."/>
            <person name="Patnaik S."/>
            <person name="Patel N."/>
            <person name="Shah T.M."/>
            <person name="Hinsu A."/>
            <person name="Jena J.K."/>
        </authorList>
    </citation>
    <scope>NUCLEOTIDE SEQUENCE</scope>
    <source>
        <strain evidence="1">CIFAMagur01</strain>
        <tissue evidence="1">Testis</tissue>
    </source>
</reference>
<feature type="non-terminal residue" evidence="1">
    <location>
        <position position="1"/>
    </location>
</feature>
<proteinExistence type="predicted"/>
<accession>A0A8J4UE58</accession>
<gene>
    <name evidence="1" type="ORF">DAT39_004145</name>
</gene>
<protein>
    <submittedName>
        <fullName evidence="1">Uncharacterized protein</fullName>
    </submittedName>
</protein>
<name>A0A8J4UE58_CLAMG</name>
<dbReference type="Proteomes" id="UP000727407">
    <property type="component" value="Unassembled WGS sequence"/>
</dbReference>
<organism evidence="1 2">
    <name type="scientific">Clarias magur</name>
    <name type="common">Asian catfish</name>
    <name type="synonym">Macropteronotus magur</name>
    <dbReference type="NCBI Taxonomy" id="1594786"/>
    <lineage>
        <taxon>Eukaryota</taxon>
        <taxon>Metazoa</taxon>
        <taxon>Chordata</taxon>
        <taxon>Craniata</taxon>
        <taxon>Vertebrata</taxon>
        <taxon>Euteleostomi</taxon>
        <taxon>Actinopterygii</taxon>
        <taxon>Neopterygii</taxon>
        <taxon>Teleostei</taxon>
        <taxon>Ostariophysi</taxon>
        <taxon>Siluriformes</taxon>
        <taxon>Clariidae</taxon>
        <taxon>Clarias</taxon>
    </lineage>
</organism>
<dbReference type="EMBL" id="QNUK01000037">
    <property type="protein sequence ID" value="KAF5906113.1"/>
    <property type="molecule type" value="Genomic_DNA"/>
</dbReference>
<dbReference type="AlphaFoldDB" id="A0A8J4UE58"/>
<feature type="non-terminal residue" evidence="1">
    <location>
        <position position="62"/>
    </location>
</feature>
<evidence type="ECO:0000313" key="2">
    <source>
        <dbReference type="Proteomes" id="UP000727407"/>
    </source>
</evidence>
<keyword evidence="2" id="KW-1185">Reference proteome</keyword>
<sequence length="62" mass="6990">SKESKDLSFLQKVDSADKMIANNDPLRETVGCYLSRDFAALFGSPLNPVKHEMMALCIFHMK</sequence>
<comment type="caution">
    <text evidence="1">The sequence shown here is derived from an EMBL/GenBank/DDBJ whole genome shotgun (WGS) entry which is preliminary data.</text>
</comment>
<evidence type="ECO:0000313" key="1">
    <source>
        <dbReference type="EMBL" id="KAF5906113.1"/>
    </source>
</evidence>